<accession>A0A1G7AF48</accession>
<dbReference type="AlphaFoldDB" id="A0A1G7AF48"/>
<dbReference type="Proteomes" id="UP000198546">
    <property type="component" value="Chromosome i"/>
</dbReference>
<feature type="region of interest" description="Disordered" evidence="1">
    <location>
        <begin position="15"/>
        <end position="47"/>
    </location>
</feature>
<evidence type="ECO:0000313" key="2">
    <source>
        <dbReference type="EMBL" id="SDE13429.1"/>
    </source>
</evidence>
<keyword evidence="3" id="KW-1185">Reference proteome</keyword>
<evidence type="ECO:0000256" key="1">
    <source>
        <dbReference type="SAM" id="MobiDB-lite"/>
    </source>
</evidence>
<protein>
    <submittedName>
        <fullName evidence="2">Uncharacterized protein</fullName>
    </submittedName>
</protein>
<reference evidence="2 3" key="1">
    <citation type="submission" date="2016-10" db="EMBL/GenBank/DDBJ databases">
        <authorList>
            <person name="de Groot N.N."/>
        </authorList>
    </citation>
    <scope>NUCLEOTIDE SEQUENCE [LARGE SCALE GENOMIC DNA]</scope>
    <source>
        <strain evidence="2 3">MON 2.2</strain>
    </source>
</reference>
<name>A0A1G7AF48_9ACTN</name>
<dbReference type="STRING" id="675864.SAMN04489747_2596"/>
<organism evidence="2 3">
    <name type="scientific">Auraticoccus monumenti</name>
    <dbReference type="NCBI Taxonomy" id="675864"/>
    <lineage>
        <taxon>Bacteria</taxon>
        <taxon>Bacillati</taxon>
        <taxon>Actinomycetota</taxon>
        <taxon>Actinomycetes</taxon>
        <taxon>Propionibacteriales</taxon>
        <taxon>Propionibacteriaceae</taxon>
        <taxon>Auraticoccus</taxon>
    </lineage>
</organism>
<proteinExistence type="predicted"/>
<evidence type="ECO:0000313" key="3">
    <source>
        <dbReference type="Proteomes" id="UP000198546"/>
    </source>
</evidence>
<sequence length="95" mass="9823">MPDGTKPSQVAALIRAGCGGGGAGSRTKRARASQRRGAPSSSETSVPRCRVLGEPNQVTAWSRRAVEAWLVNGPSSSSWATNTWATVLTVGVSGR</sequence>
<dbReference type="EMBL" id="LT629688">
    <property type="protein sequence ID" value="SDE13429.1"/>
    <property type="molecule type" value="Genomic_DNA"/>
</dbReference>
<gene>
    <name evidence="2" type="ORF">SAMN04489747_2596</name>
</gene>